<protein>
    <submittedName>
        <fullName evidence="3">FeoA family protein</fullName>
    </submittedName>
</protein>
<dbReference type="Pfam" id="PF04023">
    <property type="entry name" value="FeoA"/>
    <property type="match status" value="1"/>
</dbReference>
<dbReference type="SMART" id="SM00899">
    <property type="entry name" value="FeoA"/>
    <property type="match status" value="1"/>
</dbReference>
<evidence type="ECO:0000313" key="4">
    <source>
        <dbReference type="Proteomes" id="UP001500936"/>
    </source>
</evidence>
<proteinExistence type="predicted"/>
<dbReference type="EMBL" id="BAABHB010000001">
    <property type="protein sequence ID" value="GAA4395197.1"/>
    <property type="molecule type" value="Genomic_DNA"/>
</dbReference>
<reference evidence="4" key="1">
    <citation type="journal article" date="2019" name="Int. J. Syst. Evol. Microbiol.">
        <title>The Global Catalogue of Microorganisms (GCM) 10K type strain sequencing project: providing services to taxonomists for standard genome sequencing and annotation.</title>
        <authorList>
            <consortium name="The Broad Institute Genomics Platform"/>
            <consortium name="The Broad Institute Genome Sequencing Center for Infectious Disease"/>
            <person name="Wu L."/>
            <person name="Ma J."/>
        </authorList>
    </citation>
    <scope>NUCLEOTIDE SEQUENCE [LARGE SCALE GENOMIC DNA]</scope>
    <source>
        <strain evidence="4">JCM 17925</strain>
    </source>
</reference>
<evidence type="ECO:0000259" key="2">
    <source>
        <dbReference type="SMART" id="SM00899"/>
    </source>
</evidence>
<name>A0ABP8JRS3_9BACT</name>
<dbReference type="PANTHER" id="PTHR42954">
    <property type="entry name" value="FE(2+) TRANSPORT PROTEIN A"/>
    <property type="match status" value="1"/>
</dbReference>
<dbReference type="InterPro" id="IPR008988">
    <property type="entry name" value="Transcriptional_repressor_C"/>
</dbReference>
<accession>A0ABP8JRS3</accession>
<dbReference type="SUPFAM" id="SSF50037">
    <property type="entry name" value="C-terminal domain of transcriptional repressors"/>
    <property type="match status" value="1"/>
</dbReference>
<dbReference type="InterPro" id="IPR052713">
    <property type="entry name" value="FeoA"/>
</dbReference>
<organism evidence="3 4">
    <name type="scientific">Nibrella viscosa</name>
    <dbReference type="NCBI Taxonomy" id="1084524"/>
    <lineage>
        <taxon>Bacteria</taxon>
        <taxon>Pseudomonadati</taxon>
        <taxon>Bacteroidota</taxon>
        <taxon>Cytophagia</taxon>
        <taxon>Cytophagales</taxon>
        <taxon>Spirosomataceae</taxon>
        <taxon>Nibrella</taxon>
    </lineage>
</organism>
<dbReference type="Gene3D" id="2.30.30.90">
    <property type="match status" value="1"/>
</dbReference>
<gene>
    <name evidence="3" type="ORF">GCM10023187_01780</name>
</gene>
<keyword evidence="4" id="KW-1185">Reference proteome</keyword>
<keyword evidence="1" id="KW-0408">Iron</keyword>
<dbReference type="Proteomes" id="UP001500936">
    <property type="component" value="Unassembled WGS sequence"/>
</dbReference>
<dbReference type="RefSeq" id="WP_345262990.1">
    <property type="nucleotide sequence ID" value="NZ_BAABHB010000001.1"/>
</dbReference>
<evidence type="ECO:0000256" key="1">
    <source>
        <dbReference type="ARBA" id="ARBA00023004"/>
    </source>
</evidence>
<dbReference type="InterPro" id="IPR007167">
    <property type="entry name" value="Fe-transptr_FeoA-like"/>
</dbReference>
<dbReference type="InterPro" id="IPR038157">
    <property type="entry name" value="FeoA_core_dom"/>
</dbReference>
<feature type="domain" description="Ferrous iron transporter FeoA-like" evidence="2">
    <location>
        <begin position="15"/>
        <end position="86"/>
    </location>
</feature>
<dbReference type="PANTHER" id="PTHR42954:SF2">
    <property type="entry name" value="FE(2+) TRANSPORT PROTEIN A"/>
    <property type="match status" value="1"/>
</dbReference>
<comment type="caution">
    <text evidence="3">The sequence shown here is derived from an EMBL/GenBank/DDBJ whole genome shotgun (WGS) entry which is preliminary data.</text>
</comment>
<sequence>MAKRSVAQQQSVTQRSVADLKVGEKAVIRSFSDQWMSLKLLEMGCLPGVEVSLHCKAPLGDPICLNISGCYCLSMRKDEAATILVA</sequence>
<evidence type="ECO:0000313" key="3">
    <source>
        <dbReference type="EMBL" id="GAA4395197.1"/>
    </source>
</evidence>